<gene>
    <name evidence="1" type="ORF">ERS852480_03684</name>
</gene>
<reference evidence="1 2" key="1">
    <citation type="submission" date="2015-09" db="EMBL/GenBank/DDBJ databases">
        <authorList>
            <consortium name="Pathogen Informatics"/>
        </authorList>
    </citation>
    <scope>NUCLEOTIDE SEQUENCE [LARGE SCALE GENOMIC DNA]</scope>
    <source>
        <strain evidence="1 2">2789STDY5834865</strain>
    </source>
</reference>
<dbReference type="RefSeq" id="WP_057572455.1">
    <property type="nucleotide sequence ID" value="NZ_CATYWZ010000080.1"/>
</dbReference>
<dbReference type="AlphaFoldDB" id="A0A174PR30"/>
<dbReference type="Proteomes" id="UP000095512">
    <property type="component" value="Unassembled WGS sequence"/>
</dbReference>
<organism evidence="1 2">
    <name type="scientific">Enterocloster clostridioformis</name>
    <dbReference type="NCBI Taxonomy" id="1531"/>
    <lineage>
        <taxon>Bacteria</taxon>
        <taxon>Bacillati</taxon>
        <taxon>Bacillota</taxon>
        <taxon>Clostridia</taxon>
        <taxon>Lachnospirales</taxon>
        <taxon>Lachnospiraceae</taxon>
        <taxon>Enterocloster</taxon>
    </lineage>
</organism>
<sequence>MRDLKSVSINEKEQLFLDGEEITNVTAYKLENSADSSEPAKLTVTILVNVNQIGSGLQQ</sequence>
<evidence type="ECO:0000313" key="1">
    <source>
        <dbReference type="EMBL" id="CUP60785.1"/>
    </source>
</evidence>
<proteinExistence type="predicted"/>
<name>A0A174PR30_9FIRM</name>
<accession>A0A174PR30</accession>
<evidence type="ECO:0000313" key="2">
    <source>
        <dbReference type="Proteomes" id="UP000095512"/>
    </source>
</evidence>
<protein>
    <submittedName>
        <fullName evidence="1">Uncharacterized protein</fullName>
    </submittedName>
</protein>
<dbReference type="EMBL" id="CZAB01000041">
    <property type="protein sequence ID" value="CUP60785.1"/>
    <property type="molecule type" value="Genomic_DNA"/>
</dbReference>